<evidence type="ECO:0000313" key="3">
    <source>
        <dbReference type="Proteomes" id="UP001330434"/>
    </source>
</evidence>
<accession>A0ABZ2C3N7</accession>
<dbReference type="RefSeq" id="WP_331255602.1">
    <property type="nucleotide sequence ID" value="NZ_CP133270.1"/>
</dbReference>
<dbReference type="InterPro" id="IPR020051">
    <property type="entry name" value="SagB-type_dehydrogenase"/>
</dbReference>
<keyword evidence="3" id="KW-1185">Reference proteome</keyword>
<dbReference type="SUPFAM" id="SSF55469">
    <property type="entry name" value="FMN-dependent nitroreductase-like"/>
    <property type="match status" value="1"/>
</dbReference>
<dbReference type="EMBL" id="CP133270">
    <property type="protein sequence ID" value="WVX66776.1"/>
    <property type="molecule type" value="Genomic_DNA"/>
</dbReference>
<evidence type="ECO:0000259" key="1">
    <source>
        <dbReference type="Pfam" id="PF00881"/>
    </source>
</evidence>
<dbReference type="Pfam" id="PF00881">
    <property type="entry name" value="Nitroreductase"/>
    <property type="match status" value="1"/>
</dbReference>
<dbReference type="Gene3D" id="3.40.109.10">
    <property type="entry name" value="NADH Oxidase"/>
    <property type="match status" value="1"/>
</dbReference>
<reference evidence="2 3" key="1">
    <citation type="journal article" date="2024" name="Environ. Microbiol.">
        <title>Novel evolutionary insights on the interactions of the Holosporales (Alphaproteobacteria) with eukaryotic hosts from comparative genomics.</title>
        <authorList>
            <person name="Giovannini M."/>
            <person name="Petroni G."/>
            <person name="Castelli M."/>
        </authorList>
    </citation>
    <scope>NUCLEOTIDE SEQUENCE [LARGE SCALE GENOMIC DNA]</scope>
    <source>
        <strain evidence="2 3">US_Bl 15I1</strain>
    </source>
</reference>
<dbReference type="InterPro" id="IPR052544">
    <property type="entry name" value="Bacteriocin_Proc_Enz"/>
</dbReference>
<name>A0ABZ2C3N7_9PROT</name>
<dbReference type="InterPro" id="IPR029479">
    <property type="entry name" value="Nitroreductase"/>
</dbReference>
<organism evidence="2 3">
    <name type="scientific">Candidatus Bealeia paramacronuclearis</name>
    <dbReference type="NCBI Taxonomy" id="1921001"/>
    <lineage>
        <taxon>Bacteria</taxon>
        <taxon>Pseudomonadati</taxon>
        <taxon>Pseudomonadota</taxon>
        <taxon>Alphaproteobacteria</taxon>
        <taxon>Holosporales</taxon>
        <taxon>Holosporaceae</taxon>
        <taxon>Candidatus Bealeia</taxon>
    </lineage>
</organism>
<dbReference type="PANTHER" id="PTHR43745">
    <property type="entry name" value="NITROREDUCTASE MJ1384-RELATED"/>
    <property type="match status" value="1"/>
</dbReference>
<evidence type="ECO:0000313" key="2">
    <source>
        <dbReference type="EMBL" id="WVX66776.1"/>
    </source>
</evidence>
<dbReference type="InterPro" id="IPR000415">
    <property type="entry name" value="Nitroreductase-like"/>
</dbReference>
<dbReference type="PANTHER" id="PTHR43745:SF2">
    <property type="entry name" value="NITROREDUCTASE MJ1384-RELATED"/>
    <property type="match status" value="1"/>
</dbReference>
<feature type="domain" description="Nitroreductase" evidence="1">
    <location>
        <begin position="145"/>
        <end position="331"/>
    </location>
</feature>
<proteinExistence type="predicted"/>
<gene>
    <name evidence="2" type="ORF">Bealeia1_00961</name>
</gene>
<dbReference type="Proteomes" id="UP001330434">
    <property type="component" value="Chromosome"/>
</dbReference>
<dbReference type="NCBIfam" id="TIGR03605">
    <property type="entry name" value="antibiot_sagB"/>
    <property type="match status" value="1"/>
</dbReference>
<protein>
    <submittedName>
        <fullName evidence="2">SagB/ThcOx family dehydrogenase</fullName>
    </submittedName>
</protein>
<dbReference type="CDD" id="cd02142">
    <property type="entry name" value="McbC_SagB-like_oxidoreductase"/>
    <property type="match status" value="1"/>
</dbReference>
<sequence length="351" mass="40317">MEKIKNNIFFLLKEGSIVLWDYENHQQYRLSKDYLERIVDIAQGAEIVEDAISADLRASSVLSPSHNKPPEWGWDDLSWIFHQGTKNPPFVESHSQEWFKAYLTDCGHKTPPELDLKSRLDQTKIDLFPFDPTLFKNALFLDVLDQRTTSREFTSEEIDFKSFSSLLYKSFAYMKDPWGNDSQIEILGRHKVSASAGGLHPFNFYIIVNAVETIDPGLYIYAIEEHALYLQKTGDFRQEMIHCVSGQDFAKELSFGIFLVADFRKVWWKYEHSRGYRHVLLDAGHQSQTFLLMATALQLLTWVTGALDDRATEDFLEISESYLSPMLFLGAGKGEPKTLSTSMLSQILSNN</sequence>